<evidence type="ECO:0000259" key="5">
    <source>
        <dbReference type="PROSITE" id="PS01179"/>
    </source>
</evidence>
<dbReference type="Pfam" id="PF00640">
    <property type="entry name" value="PID"/>
    <property type="match status" value="1"/>
</dbReference>
<dbReference type="InterPro" id="IPR036034">
    <property type="entry name" value="PDZ_sf"/>
</dbReference>
<feature type="compositionally biased region" description="Acidic residues" evidence="4">
    <location>
        <begin position="546"/>
        <end position="559"/>
    </location>
</feature>
<dbReference type="InterPro" id="IPR006020">
    <property type="entry name" value="PTB/PI_dom"/>
</dbReference>
<accession>A0A484ATT5</accession>
<comment type="caution">
    <text evidence="7">The sequence shown here is derived from an EMBL/GenBank/DDBJ whole genome shotgun (WGS) entry which is preliminary data.</text>
</comment>
<protein>
    <recommendedName>
        <fullName evidence="9">PDZ domain-containing protein</fullName>
    </recommendedName>
</protein>
<feature type="compositionally biased region" description="Low complexity" evidence="4">
    <location>
        <begin position="90"/>
        <end position="114"/>
    </location>
</feature>
<dbReference type="EMBL" id="LSRL02000803">
    <property type="protein sequence ID" value="TDG39808.1"/>
    <property type="molecule type" value="Genomic_DNA"/>
</dbReference>
<evidence type="ECO:0000313" key="7">
    <source>
        <dbReference type="EMBL" id="TDG39808.1"/>
    </source>
</evidence>
<keyword evidence="3" id="KW-0677">Repeat</keyword>
<dbReference type="GO" id="GO:0007268">
    <property type="term" value="P:chemical synaptic transmission"/>
    <property type="evidence" value="ECO:0007669"/>
    <property type="project" value="TreeGrafter"/>
</dbReference>
<gene>
    <name evidence="7" type="ORF">AWZ03_013770</name>
</gene>
<dbReference type="Pfam" id="PF00595">
    <property type="entry name" value="PDZ"/>
    <property type="match status" value="2"/>
</dbReference>
<dbReference type="CDD" id="cd06720">
    <property type="entry name" value="PDZ1_APBA1_3-like"/>
    <property type="match status" value="1"/>
</dbReference>
<feature type="region of interest" description="Disordered" evidence="4">
    <location>
        <begin position="754"/>
        <end position="782"/>
    </location>
</feature>
<dbReference type="FunFam" id="2.30.42.10:FF:000007">
    <property type="entry name" value="Amyloid beta A4 protein-binding family A member"/>
    <property type="match status" value="1"/>
</dbReference>
<feature type="compositionally biased region" description="Basic and acidic residues" evidence="4">
    <location>
        <begin position="768"/>
        <end position="782"/>
    </location>
</feature>
<evidence type="ECO:0000259" key="6">
    <source>
        <dbReference type="PROSITE" id="PS50106"/>
    </source>
</evidence>
<dbReference type="Gene3D" id="2.30.42.10">
    <property type="match status" value="2"/>
</dbReference>
<dbReference type="PROSITE" id="PS50106">
    <property type="entry name" value="PDZ"/>
    <property type="match status" value="2"/>
</dbReference>
<feature type="region of interest" description="Disordered" evidence="4">
    <location>
        <begin position="83"/>
        <end position="149"/>
    </location>
</feature>
<dbReference type="AlphaFoldDB" id="A0A484ATT5"/>
<dbReference type="SMART" id="SM00228">
    <property type="entry name" value="PDZ"/>
    <property type="match status" value="2"/>
</dbReference>
<feature type="domain" description="PDZ" evidence="6">
    <location>
        <begin position="1008"/>
        <end position="1093"/>
    </location>
</feature>
<dbReference type="SMART" id="SM00462">
    <property type="entry name" value="PTB"/>
    <property type="match status" value="1"/>
</dbReference>
<feature type="compositionally biased region" description="Low complexity" evidence="4">
    <location>
        <begin position="531"/>
        <end position="544"/>
    </location>
</feature>
<dbReference type="GO" id="GO:0005737">
    <property type="term" value="C:cytoplasm"/>
    <property type="evidence" value="ECO:0007669"/>
    <property type="project" value="TreeGrafter"/>
</dbReference>
<feature type="compositionally biased region" description="Polar residues" evidence="4">
    <location>
        <begin position="754"/>
        <end position="766"/>
    </location>
</feature>
<feature type="compositionally biased region" description="Low complexity" evidence="4">
    <location>
        <begin position="459"/>
        <end position="482"/>
    </location>
</feature>
<feature type="region of interest" description="Disordered" evidence="4">
    <location>
        <begin position="640"/>
        <end position="667"/>
    </location>
</feature>
<dbReference type="GO" id="GO:0005886">
    <property type="term" value="C:plasma membrane"/>
    <property type="evidence" value="ECO:0007669"/>
    <property type="project" value="TreeGrafter"/>
</dbReference>
<dbReference type="FunFam" id="2.30.29.30:FF:000207">
    <property type="entry name" value="Protein CBR-LIN-10, isoform a"/>
    <property type="match status" value="1"/>
</dbReference>
<dbReference type="CDD" id="cd01208">
    <property type="entry name" value="PTB_X11"/>
    <property type="match status" value="1"/>
</dbReference>
<dbReference type="PANTHER" id="PTHR12345">
    <property type="entry name" value="SYNTENIN RELATED"/>
    <property type="match status" value="1"/>
</dbReference>
<feature type="region of interest" description="Disordered" evidence="4">
    <location>
        <begin position="901"/>
        <end position="934"/>
    </location>
</feature>
<keyword evidence="2" id="KW-0597">Phosphoprotein</keyword>
<dbReference type="Gene3D" id="2.30.29.30">
    <property type="entry name" value="Pleckstrin-homology domain (PH domain)/Phosphotyrosine-binding domain (PTB)"/>
    <property type="match status" value="1"/>
</dbReference>
<dbReference type="GO" id="GO:0043197">
    <property type="term" value="C:dendritic spine"/>
    <property type="evidence" value="ECO:0007669"/>
    <property type="project" value="TreeGrafter"/>
</dbReference>
<dbReference type="PANTHER" id="PTHR12345:SF16">
    <property type="entry name" value="X11L, ISOFORM F-RELATED"/>
    <property type="match status" value="1"/>
</dbReference>
<proteinExistence type="predicted"/>
<feature type="compositionally biased region" description="Low complexity" evidence="4">
    <location>
        <begin position="918"/>
        <end position="930"/>
    </location>
</feature>
<sequence>MNSCSDSSNESMERNVNHVASGAHSELHMNFGAACKPASQERYVWEMRTRSPNVTPASTVLNSPDLNAELQYAPMHHHQAFERVSPPNQLPGYLGSQQQLQQQQQQQPSGYYYQRPHPHQIRLGRSPGSSQFEAEGIASPGSPTDVGKADGQCLRDGEIVVFDDIDTNWMNKSAALTAAERDSNEDVLKVTKMIGQLPIAEYEGSPRRFGNQQVPAKGAGCPRRPPGFPQRVSPTKQRVDNNVKTSVGNLIDLIDHEGTSATAASKTPTFDYLYEFSETRKVLEEFFKGNPDDDEKRFTDYTTESGDDVASSDIQPRVSDVDKHIEQAYIGQRLARIPKDELYMVHRSPRMQSSEHNAYQEHNDIELYIDSNSRSSGDLADTELEANLRRHSRNFTLSPETTDYDSNCGDLDSLSNDINCATTDYGKLYTSMPVLEDGLSSGHASDTENNVSVVCDKAPQQPHTQLQPHQQQQQQQLLQHPQIHPEHERNGNGDGERLPIELNSIAPIEIAAAAAAADNTQSIEYAAALSAQTPLPTSPTATPPEQYEEEPQLNDDNNADSDNPADSHYGPVYAAALASTAAATANATLTVTTGNKPAAIAPPVEIQEAMKEIRSALQRAKAQPDKLKFCDEVLPADPDSPVWVPRKGATTTATAGRHEDEEADTDLETDRLLGEKDFFAEQTLALAGAADSNANGVINTNSSSLNISDNNSNPKPQTYSSATIRQGIGTSLTPNSPDICQIVGNADVSISSPEKLQYTKSPTGSIKSLKDSANCDKKPHSRNKEGFLEPKVLIEGVLFRARYLGSTQLVCEGQPTKSTRMMQAEEAVSRIKAPEGESQPSTEVDLFISTEKIMVLNTDLKEIMMDHALRTISYIADIGDLVVLMARRRFIPNGGGVVVDSLSTSSPGETIEGESLKENSGSNKESGSSNKHNRTPKMICHVFESDEAQFIAQSIGQAFQVAYMEFLKANGIENENLAKEMDYQEVLNSQEIFGDELEIFAKKELQKEVVVPKAKGEILGVVIVESGWGSMLPTVVIANLMSGGAAARCGQLNIGDQLIAINGMSLVGLPLSTCQTYIRNAKNQTAVKFTVVPCPPVVEVKILRPKALFQLGFSVQNGVICSLLRGGIAERGGVRVGHRIIEINNQSVVAVPHDTIVKLLSSSVGEILMKTMPTSMFRLLTGQETPIYI</sequence>
<dbReference type="OrthoDB" id="5987010at2759"/>
<evidence type="ECO:0000313" key="8">
    <source>
        <dbReference type="Proteomes" id="UP000295192"/>
    </source>
</evidence>
<dbReference type="InterPro" id="IPR051230">
    <property type="entry name" value="APP-Binding"/>
</dbReference>
<dbReference type="Proteomes" id="UP000295192">
    <property type="component" value="Unassembled WGS sequence"/>
</dbReference>
<evidence type="ECO:0000256" key="2">
    <source>
        <dbReference type="ARBA" id="ARBA00022553"/>
    </source>
</evidence>
<organism evidence="7 8">
    <name type="scientific">Drosophila navojoa</name>
    <name type="common">Fruit fly</name>
    <dbReference type="NCBI Taxonomy" id="7232"/>
    <lineage>
        <taxon>Eukaryota</taxon>
        <taxon>Metazoa</taxon>
        <taxon>Ecdysozoa</taxon>
        <taxon>Arthropoda</taxon>
        <taxon>Hexapoda</taxon>
        <taxon>Insecta</taxon>
        <taxon>Pterygota</taxon>
        <taxon>Neoptera</taxon>
        <taxon>Endopterygota</taxon>
        <taxon>Diptera</taxon>
        <taxon>Brachycera</taxon>
        <taxon>Muscomorpha</taxon>
        <taxon>Ephydroidea</taxon>
        <taxon>Drosophilidae</taxon>
        <taxon>Drosophila</taxon>
    </lineage>
</organism>
<reference evidence="7 8" key="1">
    <citation type="journal article" date="2019" name="J. Hered.">
        <title>An Improved Genome Assembly for Drosophila navojoa, the Basal Species in the mojavensis Cluster.</title>
        <authorList>
            <person name="Vanderlinde T."/>
            <person name="Dupim E.G."/>
            <person name="Nazario-Yepiz N.O."/>
            <person name="Carvalho A.B."/>
        </authorList>
    </citation>
    <scope>NUCLEOTIDE SEQUENCE [LARGE SCALE GENOMIC DNA]</scope>
    <source>
        <strain evidence="7">Navoj_Jal97</strain>
        <tissue evidence="7">Whole organism</tissue>
    </source>
</reference>
<feature type="domain" description="PID" evidence="5">
    <location>
        <begin position="796"/>
        <end position="995"/>
    </location>
</feature>
<feature type="domain" description="PDZ" evidence="6">
    <location>
        <begin position="1099"/>
        <end position="1175"/>
    </location>
</feature>
<evidence type="ECO:0000256" key="4">
    <source>
        <dbReference type="SAM" id="MobiDB-lite"/>
    </source>
</evidence>
<name>A0A484ATT5_DRONA</name>
<evidence type="ECO:0008006" key="9">
    <source>
        <dbReference type="Google" id="ProtNLM"/>
    </source>
</evidence>
<dbReference type="InterPro" id="IPR011993">
    <property type="entry name" value="PH-like_dom_sf"/>
</dbReference>
<feature type="region of interest" description="Disordered" evidence="4">
    <location>
        <begin position="211"/>
        <end position="240"/>
    </location>
</feature>
<dbReference type="CDD" id="cd06793">
    <property type="entry name" value="PDZ2_APBA1_3-like"/>
    <property type="match status" value="1"/>
</dbReference>
<feature type="region of interest" description="Disordered" evidence="4">
    <location>
        <begin position="531"/>
        <end position="569"/>
    </location>
</feature>
<feature type="compositionally biased region" description="Basic and acidic residues" evidence="4">
    <location>
        <begin position="483"/>
        <end position="498"/>
    </location>
</feature>
<keyword evidence="1" id="KW-0813">Transport</keyword>
<evidence type="ECO:0000256" key="3">
    <source>
        <dbReference type="ARBA" id="ARBA00022737"/>
    </source>
</evidence>
<keyword evidence="8" id="KW-1185">Reference proteome</keyword>
<dbReference type="STRING" id="7232.A0A484ATT5"/>
<dbReference type="FunFam" id="2.30.42.10:FF:000017">
    <property type="entry name" value="Amyloid beta A4 protein-binding family A member 1"/>
    <property type="match status" value="1"/>
</dbReference>
<dbReference type="InterPro" id="IPR001478">
    <property type="entry name" value="PDZ"/>
</dbReference>
<dbReference type="PROSITE" id="PS01179">
    <property type="entry name" value="PID"/>
    <property type="match status" value="1"/>
</dbReference>
<dbReference type="SUPFAM" id="SSF50156">
    <property type="entry name" value="PDZ domain-like"/>
    <property type="match status" value="2"/>
</dbReference>
<feature type="region of interest" description="Disordered" evidence="4">
    <location>
        <begin position="459"/>
        <end position="498"/>
    </location>
</feature>
<evidence type="ECO:0000256" key="1">
    <source>
        <dbReference type="ARBA" id="ARBA00022448"/>
    </source>
</evidence>
<dbReference type="OMA" id="MVNPAHI"/>
<dbReference type="SUPFAM" id="SSF50729">
    <property type="entry name" value="PH domain-like"/>
    <property type="match status" value="1"/>
</dbReference>